<dbReference type="KEGG" id="psoj:PHYSODRAFT_336049"/>
<dbReference type="SMART" id="SM01187">
    <property type="entry name" value="Elicitin"/>
    <property type="match status" value="3"/>
</dbReference>
<keyword evidence="4" id="KW-1185">Reference proteome</keyword>
<feature type="compositionally biased region" description="Low complexity" evidence="1">
    <location>
        <begin position="215"/>
        <end position="240"/>
    </location>
</feature>
<proteinExistence type="predicted"/>
<evidence type="ECO:0000313" key="4">
    <source>
        <dbReference type="Proteomes" id="UP000002640"/>
    </source>
</evidence>
<dbReference type="RefSeq" id="XP_009531865.1">
    <property type="nucleotide sequence ID" value="XM_009533570.1"/>
</dbReference>
<dbReference type="InterPro" id="IPR002200">
    <property type="entry name" value="Elicitin"/>
</dbReference>
<feature type="chain" id="PRO_5003472626" evidence="2">
    <location>
        <begin position="20"/>
        <end position="415"/>
    </location>
</feature>
<evidence type="ECO:0000256" key="1">
    <source>
        <dbReference type="SAM" id="MobiDB-lite"/>
    </source>
</evidence>
<gene>
    <name evidence="3" type="primary">SOL13A</name>
    <name evidence="3" type="ORF">PHYSODRAFT_336049</name>
</gene>
<name>G4ZVR8_PHYSP</name>
<dbReference type="EMBL" id="JH159157">
    <property type="protein sequence ID" value="EGZ11532.1"/>
    <property type="molecule type" value="Genomic_DNA"/>
</dbReference>
<accession>G4ZVR8</accession>
<protein>
    <submittedName>
        <fullName evidence="3">Elicitin</fullName>
    </submittedName>
</protein>
<feature type="compositionally biased region" description="Low complexity" evidence="1">
    <location>
        <begin position="106"/>
        <end position="132"/>
    </location>
</feature>
<sequence>MRSLLALLSLALLFTAVNAAECTDSEATYAASLWDSAATSPACSSYVTQFDPVYIDAPCTATSCISYMEVAAENLPACTYNGVSNKIELQNALTACNGGDTEDAGSPTTVTDAPATTTTTTPTPTSSSTTDCTTDEYQSTEDLYDAAAASSACSEYATSSSLLVTFYAPCSATDCVAVLTQLAADLPDCLYDGANQKTELTDNLGICTDDSTGEVDSSTPVSTSSDSTSTTSSTPASTASNTGCTSTEVNEMWNLYVSTAESDECADDSTVNGYSVYIFTSCSSDCADKVKDLAEALPNCYYDYESMNKKQDMLEELDDCDVSSSYYISVTLYPDSSIEFASSSASSAESGTEPPSNGDTTSDSEPLVSGDPADTTLDSSTVGQVGESATPPRASAGLLQLTAIASLLAELILAF</sequence>
<reference evidence="3 4" key="1">
    <citation type="journal article" date="2006" name="Science">
        <title>Phytophthora genome sequences uncover evolutionary origins and mechanisms of pathogenesis.</title>
        <authorList>
            <person name="Tyler B.M."/>
            <person name="Tripathy S."/>
            <person name="Zhang X."/>
            <person name="Dehal P."/>
            <person name="Jiang R.H."/>
            <person name="Aerts A."/>
            <person name="Arredondo F.D."/>
            <person name="Baxter L."/>
            <person name="Bensasson D."/>
            <person name="Beynon J.L."/>
            <person name="Chapman J."/>
            <person name="Damasceno C.M."/>
            <person name="Dorrance A.E."/>
            <person name="Dou D."/>
            <person name="Dickerman A.W."/>
            <person name="Dubchak I.L."/>
            <person name="Garbelotto M."/>
            <person name="Gijzen M."/>
            <person name="Gordon S.G."/>
            <person name="Govers F."/>
            <person name="Grunwald N.J."/>
            <person name="Huang W."/>
            <person name="Ivors K.L."/>
            <person name="Jones R.W."/>
            <person name="Kamoun S."/>
            <person name="Krampis K."/>
            <person name="Lamour K.H."/>
            <person name="Lee M.K."/>
            <person name="McDonald W.H."/>
            <person name="Medina M."/>
            <person name="Meijer H.J."/>
            <person name="Nordberg E.K."/>
            <person name="Maclean D.J."/>
            <person name="Ospina-Giraldo M.D."/>
            <person name="Morris P.F."/>
            <person name="Phuntumart V."/>
            <person name="Putnam N.H."/>
            <person name="Rash S."/>
            <person name="Rose J.K."/>
            <person name="Sakihama Y."/>
            <person name="Salamov A.A."/>
            <person name="Savidor A."/>
            <person name="Scheuring C.F."/>
            <person name="Smith B.M."/>
            <person name="Sobral B.W."/>
            <person name="Terry A."/>
            <person name="Torto-Alalibo T.A."/>
            <person name="Win J."/>
            <person name="Xu Z."/>
            <person name="Zhang H."/>
            <person name="Grigoriev I.V."/>
            <person name="Rokhsar D.S."/>
            <person name="Boore J.L."/>
        </authorList>
    </citation>
    <scope>NUCLEOTIDE SEQUENCE [LARGE SCALE GENOMIC DNA]</scope>
    <source>
        <strain evidence="3 4">P6497</strain>
    </source>
</reference>
<dbReference type="InParanoid" id="G4ZVR8"/>
<dbReference type="OMA" id="PSEVNDM"/>
<dbReference type="Proteomes" id="UP000002640">
    <property type="component" value="Unassembled WGS sequence"/>
</dbReference>
<organism evidence="3 4">
    <name type="scientific">Phytophthora sojae (strain P6497)</name>
    <name type="common">Soybean stem and root rot agent</name>
    <name type="synonym">Phytophthora megasperma f. sp. glycines</name>
    <dbReference type="NCBI Taxonomy" id="1094619"/>
    <lineage>
        <taxon>Eukaryota</taxon>
        <taxon>Sar</taxon>
        <taxon>Stramenopiles</taxon>
        <taxon>Oomycota</taxon>
        <taxon>Peronosporomycetes</taxon>
        <taxon>Peronosporales</taxon>
        <taxon>Peronosporaceae</taxon>
        <taxon>Phytophthora</taxon>
    </lineage>
</organism>
<dbReference type="GeneID" id="20647135"/>
<feature type="region of interest" description="Disordered" evidence="1">
    <location>
        <begin position="211"/>
        <end position="244"/>
    </location>
</feature>
<dbReference type="AlphaFoldDB" id="G4ZVR8"/>
<feature type="compositionally biased region" description="Low complexity" evidence="1">
    <location>
        <begin position="343"/>
        <end position="356"/>
    </location>
</feature>
<feature type="region of interest" description="Disordered" evidence="1">
    <location>
        <begin position="98"/>
        <end position="134"/>
    </location>
</feature>
<evidence type="ECO:0000256" key="2">
    <source>
        <dbReference type="SAM" id="SignalP"/>
    </source>
</evidence>
<keyword evidence="2" id="KW-0732">Signal</keyword>
<evidence type="ECO:0000313" key="3">
    <source>
        <dbReference type="EMBL" id="EGZ11532.1"/>
    </source>
</evidence>
<dbReference type="GO" id="GO:0005576">
    <property type="term" value="C:extracellular region"/>
    <property type="evidence" value="ECO:0007669"/>
    <property type="project" value="InterPro"/>
</dbReference>
<feature type="region of interest" description="Disordered" evidence="1">
    <location>
        <begin position="343"/>
        <end position="392"/>
    </location>
</feature>
<feature type="signal peptide" evidence="2">
    <location>
        <begin position="1"/>
        <end position="19"/>
    </location>
</feature>